<dbReference type="NCBIfam" id="TIGR04448">
    <property type="entry name" value="creatininase"/>
    <property type="match status" value="1"/>
</dbReference>
<accession>A0A5B0EDY8</accession>
<dbReference type="GO" id="GO:0016811">
    <property type="term" value="F:hydrolase activity, acting on carbon-nitrogen (but not peptide) bonds, in linear amides"/>
    <property type="evidence" value="ECO:0007669"/>
    <property type="project" value="TreeGrafter"/>
</dbReference>
<keyword evidence="3 6" id="KW-0378">Hydrolase</keyword>
<dbReference type="Gene3D" id="3.40.50.10310">
    <property type="entry name" value="Creatininase"/>
    <property type="match status" value="1"/>
</dbReference>
<dbReference type="GO" id="GO:0006602">
    <property type="term" value="P:creatinine catabolic process"/>
    <property type="evidence" value="ECO:0007669"/>
    <property type="project" value="InterPro"/>
</dbReference>
<evidence type="ECO:0000256" key="3">
    <source>
        <dbReference type="ARBA" id="ARBA00022801"/>
    </source>
</evidence>
<dbReference type="EC" id="3.5.2.10" evidence="6"/>
<keyword evidence="2" id="KW-0479">Metal-binding</keyword>
<organism evidence="6 7">
    <name type="scientific">Paeniglutamicibacter gangotriensis</name>
    <dbReference type="NCBI Taxonomy" id="254787"/>
    <lineage>
        <taxon>Bacteria</taxon>
        <taxon>Bacillati</taxon>
        <taxon>Actinomycetota</taxon>
        <taxon>Actinomycetes</taxon>
        <taxon>Micrococcales</taxon>
        <taxon>Micrococcaceae</taxon>
        <taxon>Paeniglutamicibacter</taxon>
    </lineage>
</organism>
<evidence type="ECO:0000256" key="2">
    <source>
        <dbReference type="ARBA" id="ARBA00022723"/>
    </source>
</evidence>
<dbReference type="PANTHER" id="PTHR35005">
    <property type="entry name" value="3-DEHYDRO-SCYLLO-INOSOSE HYDROLASE"/>
    <property type="match status" value="1"/>
</dbReference>
<dbReference type="EMBL" id="VOBL01000008">
    <property type="protein sequence ID" value="KAA0977093.1"/>
    <property type="molecule type" value="Genomic_DNA"/>
</dbReference>
<dbReference type="InterPro" id="IPR031034">
    <property type="entry name" value="Creatininase"/>
</dbReference>
<keyword evidence="4" id="KW-0862">Zinc</keyword>
<dbReference type="GO" id="GO:0047789">
    <property type="term" value="F:creatininase activity"/>
    <property type="evidence" value="ECO:0007669"/>
    <property type="project" value="UniProtKB-EC"/>
</dbReference>
<evidence type="ECO:0000256" key="5">
    <source>
        <dbReference type="ARBA" id="ARBA00024029"/>
    </source>
</evidence>
<name>A0A5B0EDY8_9MICC</name>
<dbReference type="PANTHER" id="PTHR35005:SF1">
    <property type="entry name" value="2-AMINO-5-FORMYLAMINO-6-RIBOSYLAMINOPYRIMIDIN-4(3H)-ONE 5'-MONOPHOSPHATE DEFORMYLASE"/>
    <property type="match status" value="1"/>
</dbReference>
<dbReference type="RefSeq" id="WP_149619477.1">
    <property type="nucleotide sequence ID" value="NZ_VOBL01000008.1"/>
</dbReference>
<reference evidence="6 7" key="1">
    <citation type="submission" date="2019-07" db="EMBL/GenBank/DDBJ databases">
        <title>Analysis of the biochemical properties, biological activity and biotechnological potential of siderophores and biosurfactants produced by Antarctic psychrotolerant bacteria.</title>
        <authorList>
            <person name="Styczynski M."/>
            <person name="Krucon T."/>
            <person name="Decewicz P."/>
            <person name="Dziewit L."/>
        </authorList>
    </citation>
    <scope>NUCLEOTIDE SEQUENCE [LARGE SCALE GENOMIC DNA]</scope>
    <source>
        <strain evidence="6 7">ANT_H27</strain>
    </source>
</reference>
<dbReference type="SUPFAM" id="SSF102215">
    <property type="entry name" value="Creatininase"/>
    <property type="match status" value="1"/>
</dbReference>
<evidence type="ECO:0000313" key="7">
    <source>
        <dbReference type="Proteomes" id="UP000323856"/>
    </source>
</evidence>
<dbReference type="GO" id="GO:0006601">
    <property type="term" value="P:creatine biosynthetic process"/>
    <property type="evidence" value="ECO:0007669"/>
    <property type="project" value="InterPro"/>
</dbReference>
<evidence type="ECO:0000256" key="1">
    <source>
        <dbReference type="ARBA" id="ARBA00001947"/>
    </source>
</evidence>
<comment type="caution">
    <text evidence="6">The sequence shown here is derived from an EMBL/GenBank/DDBJ whole genome shotgun (WGS) entry which is preliminary data.</text>
</comment>
<comment type="similarity">
    <text evidence="5">Belongs to the creatininase superfamily.</text>
</comment>
<proteinExistence type="inferred from homology"/>
<protein>
    <submittedName>
        <fullName evidence="6">Creatininase</fullName>
        <ecNumber evidence="6">3.5.2.10</ecNumber>
    </submittedName>
</protein>
<dbReference type="OrthoDB" id="9801445at2"/>
<dbReference type="InterPro" id="IPR003785">
    <property type="entry name" value="Creatininase/forma_Hydrolase"/>
</dbReference>
<sequence>MKSVFLEDIDADTYTDYLARPHATVIIPTGATEQHGPHMPLGVDAMLSRAIAGAVAEKLGALVAPTFSYGYKSQPRSGGGNHRIGTTSLDGATLTGQVKDVARSFMGQGFTKVVILNGHFENYQFIYEGLDIAVGRAREAGLNARAMLLSYWDFVDEDTLEKVFPDGFLGWDIEHGGVLETSLMLLLHPEKVDMSRAVNHPPAELKPYDIFPEEPARTPSSGCLSSPLGASAERGRLLLEAVTHGVAGAIETEYDLLAQSMEVK</sequence>
<dbReference type="InterPro" id="IPR024087">
    <property type="entry name" value="Creatininase-like_sf"/>
</dbReference>
<dbReference type="Pfam" id="PF02633">
    <property type="entry name" value="Creatininase"/>
    <property type="match status" value="1"/>
</dbReference>
<evidence type="ECO:0000256" key="4">
    <source>
        <dbReference type="ARBA" id="ARBA00022833"/>
    </source>
</evidence>
<gene>
    <name evidence="6" type="ORF">FQ154_09310</name>
</gene>
<evidence type="ECO:0000313" key="6">
    <source>
        <dbReference type="EMBL" id="KAA0977093.1"/>
    </source>
</evidence>
<dbReference type="AlphaFoldDB" id="A0A5B0EDY8"/>
<comment type="cofactor">
    <cofactor evidence="1">
        <name>Zn(2+)</name>
        <dbReference type="ChEBI" id="CHEBI:29105"/>
    </cofactor>
</comment>
<dbReference type="GO" id="GO:0009231">
    <property type="term" value="P:riboflavin biosynthetic process"/>
    <property type="evidence" value="ECO:0007669"/>
    <property type="project" value="TreeGrafter"/>
</dbReference>
<dbReference type="GO" id="GO:0046872">
    <property type="term" value="F:metal ion binding"/>
    <property type="evidence" value="ECO:0007669"/>
    <property type="project" value="UniProtKB-KW"/>
</dbReference>
<dbReference type="Proteomes" id="UP000323856">
    <property type="component" value="Unassembled WGS sequence"/>
</dbReference>